<dbReference type="InterPro" id="IPR025164">
    <property type="entry name" value="Toastrack_DUF4097"/>
</dbReference>
<gene>
    <name evidence="4" type="ORF">GM418_13570</name>
</gene>
<evidence type="ECO:0000313" key="4">
    <source>
        <dbReference type="EMBL" id="QGY44656.1"/>
    </source>
</evidence>
<organism evidence="4 5">
    <name type="scientific">Maribellus comscasis</name>
    <dbReference type="NCBI Taxonomy" id="2681766"/>
    <lineage>
        <taxon>Bacteria</taxon>
        <taxon>Pseudomonadati</taxon>
        <taxon>Bacteroidota</taxon>
        <taxon>Bacteroidia</taxon>
        <taxon>Marinilabiliales</taxon>
        <taxon>Prolixibacteraceae</taxon>
        <taxon>Maribellus</taxon>
    </lineage>
</organism>
<accession>A0A6I6JNV8</accession>
<dbReference type="AlphaFoldDB" id="A0A6I6JNV8"/>
<dbReference type="EMBL" id="CP046401">
    <property type="protein sequence ID" value="QGY44656.1"/>
    <property type="molecule type" value="Genomic_DNA"/>
</dbReference>
<keyword evidence="2" id="KW-0732">Signal</keyword>
<evidence type="ECO:0000313" key="5">
    <source>
        <dbReference type="Proteomes" id="UP000428260"/>
    </source>
</evidence>
<dbReference type="Pfam" id="PF13349">
    <property type="entry name" value="DUF4097"/>
    <property type="match status" value="1"/>
</dbReference>
<protein>
    <recommendedName>
        <fullName evidence="3">DUF4097 domain-containing protein</fullName>
    </recommendedName>
</protein>
<proteinExistence type="predicted"/>
<feature type="region of interest" description="Disordered" evidence="1">
    <location>
        <begin position="167"/>
        <end position="186"/>
    </location>
</feature>
<name>A0A6I6JNV8_9BACT</name>
<dbReference type="PROSITE" id="PS51257">
    <property type="entry name" value="PROKAR_LIPOPROTEIN"/>
    <property type="match status" value="1"/>
</dbReference>
<feature type="domain" description="DUF4097" evidence="3">
    <location>
        <begin position="103"/>
        <end position="330"/>
    </location>
</feature>
<feature type="chain" id="PRO_5026130904" description="DUF4097 domain-containing protein" evidence="2">
    <location>
        <begin position="27"/>
        <end position="333"/>
    </location>
</feature>
<sequence length="333" mass="34338">MKTQLNVKMYMIIAMLFALASCNGVAQENKTPTITKTFDLNQPGTLNASSSGGGVTVKTHNQNEVIVQAFVRKNGRILSPSDAQLDDILEDYELEFEKNGSVITAVVKRKTRFNFRSNTGIALTIITPRKMSCNVSSSGGGVDISGVAGTHNFSSSGGGVRIENVTGSTKASSSGGGVTATNQNGDCRLSSSGGGVKLTDAQGNVFARSSGGGVRLNNIDGDVDASSSGGGVSVSGKAGAVKAKSSGGSVRVDIDNLSKELYLSSSGGGVDAIIQNGDKLGLDLDLSSDRVNIDLHNFSGKSEKNRVKGTMNGGGIPVYIRSSGGNINVRYNN</sequence>
<evidence type="ECO:0000256" key="2">
    <source>
        <dbReference type="SAM" id="SignalP"/>
    </source>
</evidence>
<reference evidence="4 5" key="1">
    <citation type="submission" date="2019-11" db="EMBL/GenBank/DDBJ databases">
        <authorList>
            <person name="Zheng R.K."/>
            <person name="Sun C.M."/>
        </authorList>
    </citation>
    <scope>NUCLEOTIDE SEQUENCE [LARGE SCALE GENOMIC DNA]</scope>
    <source>
        <strain evidence="4 5">WC007</strain>
    </source>
</reference>
<evidence type="ECO:0000259" key="3">
    <source>
        <dbReference type="Pfam" id="PF13349"/>
    </source>
</evidence>
<evidence type="ECO:0000256" key="1">
    <source>
        <dbReference type="SAM" id="MobiDB-lite"/>
    </source>
</evidence>
<feature type="signal peptide" evidence="2">
    <location>
        <begin position="1"/>
        <end position="26"/>
    </location>
</feature>
<dbReference type="Proteomes" id="UP000428260">
    <property type="component" value="Chromosome"/>
</dbReference>
<dbReference type="KEGG" id="mcos:GM418_13570"/>
<keyword evidence="5" id="KW-1185">Reference proteome</keyword>
<dbReference type="RefSeq" id="WP_158867174.1">
    <property type="nucleotide sequence ID" value="NZ_CP046401.1"/>
</dbReference>